<dbReference type="InterPro" id="IPR036388">
    <property type="entry name" value="WH-like_DNA-bd_sf"/>
</dbReference>
<name>A0A424WJX4_ALCXX</name>
<dbReference type="Gene3D" id="1.20.120.530">
    <property type="entry name" value="GntR ligand-binding domain-like"/>
    <property type="match status" value="1"/>
</dbReference>
<dbReference type="SUPFAM" id="SSF48008">
    <property type="entry name" value="GntR ligand-binding domain-like"/>
    <property type="match status" value="1"/>
</dbReference>
<dbReference type="InterPro" id="IPR011711">
    <property type="entry name" value="GntR_C"/>
</dbReference>
<evidence type="ECO:0000259" key="4">
    <source>
        <dbReference type="PROSITE" id="PS50949"/>
    </source>
</evidence>
<dbReference type="AlphaFoldDB" id="A0A424WJX4"/>
<evidence type="ECO:0000313" key="5">
    <source>
        <dbReference type="EMBL" id="RPJ93580.1"/>
    </source>
</evidence>
<keyword evidence="2" id="KW-0238">DNA-binding</keyword>
<protein>
    <submittedName>
        <fullName evidence="5">GntR family transcriptional regulator</fullName>
    </submittedName>
</protein>
<keyword evidence="1" id="KW-0805">Transcription regulation</keyword>
<dbReference type="GO" id="GO:0003677">
    <property type="term" value="F:DNA binding"/>
    <property type="evidence" value="ECO:0007669"/>
    <property type="project" value="UniProtKB-KW"/>
</dbReference>
<keyword evidence="3" id="KW-0804">Transcription</keyword>
<dbReference type="InterPro" id="IPR036390">
    <property type="entry name" value="WH_DNA-bd_sf"/>
</dbReference>
<evidence type="ECO:0000256" key="3">
    <source>
        <dbReference type="ARBA" id="ARBA00023163"/>
    </source>
</evidence>
<evidence type="ECO:0000256" key="1">
    <source>
        <dbReference type="ARBA" id="ARBA00023015"/>
    </source>
</evidence>
<dbReference type="Gene3D" id="1.10.10.10">
    <property type="entry name" value="Winged helix-like DNA-binding domain superfamily/Winged helix DNA-binding domain"/>
    <property type="match status" value="1"/>
</dbReference>
<dbReference type="PANTHER" id="PTHR43537">
    <property type="entry name" value="TRANSCRIPTIONAL REGULATOR, GNTR FAMILY"/>
    <property type="match status" value="1"/>
</dbReference>
<dbReference type="PRINTS" id="PR00035">
    <property type="entry name" value="HTHGNTR"/>
</dbReference>
<proteinExistence type="predicted"/>
<dbReference type="InterPro" id="IPR000524">
    <property type="entry name" value="Tscrpt_reg_HTH_GntR"/>
</dbReference>
<dbReference type="SUPFAM" id="SSF46785">
    <property type="entry name" value="Winged helix' DNA-binding domain"/>
    <property type="match status" value="1"/>
</dbReference>
<accession>A0A424WJX4</accession>
<feature type="domain" description="HTH gntR-type" evidence="4">
    <location>
        <begin position="9"/>
        <end position="76"/>
    </location>
</feature>
<organism evidence="5 6">
    <name type="scientific">Alcaligenes xylosoxydans xylosoxydans</name>
    <name type="common">Achromobacter xylosoxidans</name>
    <dbReference type="NCBI Taxonomy" id="85698"/>
    <lineage>
        <taxon>Bacteria</taxon>
        <taxon>Pseudomonadati</taxon>
        <taxon>Pseudomonadota</taxon>
        <taxon>Betaproteobacteria</taxon>
        <taxon>Burkholderiales</taxon>
        <taxon>Alcaligenaceae</taxon>
        <taxon>Achromobacter</taxon>
    </lineage>
</organism>
<dbReference type="PANTHER" id="PTHR43537:SF24">
    <property type="entry name" value="GLUCONATE OPERON TRANSCRIPTIONAL REPRESSOR"/>
    <property type="match status" value="1"/>
</dbReference>
<dbReference type="GO" id="GO:0003700">
    <property type="term" value="F:DNA-binding transcription factor activity"/>
    <property type="evidence" value="ECO:0007669"/>
    <property type="project" value="InterPro"/>
</dbReference>
<dbReference type="Pfam" id="PF00392">
    <property type="entry name" value="GntR"/>
    <property type="match status" value="1"/>
</dbReference>
<dbReference type="Proteomes" id="UP000285324">
    <property type="component" value="Unassembled WGS sequence"/>
</dbReference>
<dbReference type="CDD" id="cd07377">
    <property type="entry name" value="WHTH_GntR"/>
    <property type="match status" value="1"/>
</dbReference>
<gene>
    <name evidence="5" type="ORF">DY367_02150</name>
</gene>
<dbReference type="OrthoDB" id="5343379at2"/>
<evidence type="ECO:0000256" key="2">
    <source>
        <dbReference type="ARBA" id="ARBA00023125"/>
    </source>
</evidence>
<comment type="caution">
    <text evidence="5">The sequence shown here is derived from an EMBL/GenBank/DDBJ whole genome shotgun (WGS) entry which is preliminary data.</text>
</comment>
<dbReference type="RefSeq" id="WP_118931540.1">
    <property type="nucleotide sequence ID" value="NZ_CP061008.1"/>
</dbReference>
<dbReference type="EMBL" id="QVXO01000002">
    <property type="protein sequence ID" value="RPJ93580.1"/>
    <property type="molecule type" value="Genomic_DNA"/>
</dbReference>
<evidence type="ECO:0000313" key="6">
    <source>
        <dbReference type="Proteomes" id="UP000285324"/>
    </source>
</evidence>
<dbReference type="PROSITE" id="PS50949">
    <property type="entry name" value="HTH_GNTR"/>
    <property type="match status" value="1"/>
</dbReference>
<dbReference type="Pfam" id="PF07729">
    <property type="entry name" value="FCD"/>
    <property type="match status" value="1"/>
</dbReference>
<sequence>MDRIYPAAEELVQHLVESISAKIFNGAYAPGQKLRQETLAEEYDVSRTPVREAFRQLETKGLIVQQPRYGATVVAPTLKDIGANYWLRGELEGMAAELAARWISDADLQRLQAAHAECAEAVAALYAEVNAGGAAAPRQAAAPMRHWVVKNHEFHALIFRAAGNPSLERIIKDLHTDYTKNILNMTVLGMYETRMKKNVEHHATIVEALTARDTAASRAAMRTHIHESGEFVVDWLQKRPAGRKPPR</sequence>
<dbReference type="InterPro" id="IPR008920">
    <property type="entry name" value="TF_FadR/GntR_C"/>
</dbReference>
<dbReference type="SMART" id="SM00345">
    <property type="entry name" value="HTH_GNTR"/>
    <property type="match status" value="1"/>
</dbReference>
<dbReference type="SMART" id="SM00895">
    <property type="entry name" value="FCD"/>
    <property type="match status" value="1"/>
</dbReference>
<reference evidence="5 6" key="1">
    <citation type="submission" date="2018-08" db="EMBL/GenBank/DDBJ databases">
        <title>Achromobacter xylosoxidans Genome sequencing and assembly.</title>
        <authorList>
            <person name="Wang R."/>
            <person name="Rensing C."/>
            <person name="Li Y."/>
        </authorList>
    </citation>
    <scope>NUCLEOTIDE SEQUENCE [LARGE SCALE GENOMIC DNA]</scope>
    <source>
        <strain evidence="5 6">GD003A</strain>
    </source>
</reference>